<keyword evidence="4" id="KW-0804">Transcription</keyword>
<keyword evidence="7" id="KW-1185">Reference proteome</keyword>
<dbReference type="InterPro" id="IPR000847">
    <property type="entry name" value="LysR_HTH_N"/>
</dbReference>
<evidence type="ECO:0000313" key="7">
    <source>
        <dbReference type="Proteomes" id="UP000516412"/>
    </source>
</evidence>
<accession>A0A7H1MAB8</accession>
<protein>
    <submittedName>
        <fullName evidence="6">Bacterial regulatory helix-turn-helix lysR family protein</fullName>
    </submittedName>
</protein>
<keyword evidence="2" id="KW-0805">Transcription regulation</keyword>
<organism evidence="6 7">
    <name type="scientific">Neisseria musculi</name>
    <dbReference type="NCBI Taxonomy" id="1815583"/>
    <lineage>
        <taxon>Bacteria</taxon>
        <taxon>Pseudomonadati</taxon>
        <taxon>Pseudomonadota</taxon>
        <taxon>Betaproteobacteria</taxon>
        <taxon>Neisseriales</taxon>
        <taxon>Neisseriaceae</taxon>
        <taxon>Neisseria</taxon>
    </lineage>
</organism>
<dbReference type="SUPFAM" id="SSF53850">
    <property type="entry name" value="Periplasmic binding protein-like II"/>
    <property type="match status" value="1"/>
</dbReference>
<dbReference type="PANTHER" id="PTHR30537:SF1">
    <property type="entry name" value="HTH-TYPE TRANSCRIPTIONAL REGULATOR PGRR"/>
    <property type="match status" value="1"/>
</dbReference>
<dbReference type="Pfam" id="PF00126">
    <property type="entry name" value="HTH_1"/>
    <property type="match status" value="1"/>
</dbReference>
<gene>
    <name evidence="6" type="ORF">H7A79_0387</name>
</gene>
<dbReference type="PROSITE" id="PS50931">
    <property type="entry name" value="HTH_LYSR"/>
    <property type="match status" value="1"/>
</dbReference>
<proteinExistence type="inferred from homology"/>
<dbReference type="InterPro" id="IPR036388">
    <property type="entry name" value="WH-like_DNA-bd_sf"/>
</dbReference>
<evidence type="ECO:0000256" key="1">
    <source>
        <dbReference type="ARBA" id="ARBA00009437"/>
    </source>
</evidence>
<dbReference type="Gene3D" id="3.40.190.10">
    <property type="entry name" value="Periplasmic binding protein-like II"/>
    <property type="match status" value="2"/>
</dbReference>
<dbReference type="GO" id="GO:0003700">
    <property type="term" value="F:DNA-binding transcription factor activity"/>
    <property type="evidence" value="ECO:0007669"/>
    <property type="project" value="InterPro"/>
</dbReference>
<dbReference type="Pfam" id="PF03466">
    <property type="entry name" value="LysR_substrate"/>
    <property type="match status" value="1"/>
</dbReference>
<dbReference type="InterPro" id="IPR058163">
    <property type="entry name" value="LysR-type_TF_proteobact-type"/>
</dbReference>
<sequence length="273" mass="29650">MGVSASALSHAIRTLENRLHIRLFHRTTRSISLTEAGRQLYTDLAPCLKPSMPASIISATSATRSEAACASTATYTPSAMYCGKNYNHLYADTPKSASNLPANRAWSILLPNASMPASDWAAISRKIWFPCAFPRRSPCALSPALPICPHTAHGTPQTPADLSAHECHSSRQPTTGAVWTWDLRHPKSGKTLQFHPQARLLADGSSELLKQIALADLGLVCVFDDIVSRELASGALVSVLDDWAISYDGYYLYYPNHHISSPVLNALVAALRE</sequence>
<evidence type="ECO:0000313" key="6">
    <source>
        <dbReference type="EMBL" id="QNT58583.1"/>
    </source>
</evidence>
<comment type="similarity">
    <text evidence="1">Belongs to the LysR transcriptional regulatory family.</text>
</comment>
<reference evidence="6" key="1">
    <citation type="submission" date="2024-06" db="EMBL/GenBank/DDBJ databases">
        <title>Complete Genome Sequence of mouse commensal type strain Neisseria musculi.</title>
        <authorList>
            <person name="Thapa E."/>
            <person name="Aluvathingal J."/>
            <person name="Nadendla S."/>
            <person name="Mehta A."/>
            <person name="Tettelin H."/>
            <person name="Weyand N.J."/>
        </authorList>
    </citation>
    <scope>NUCLEOTIDE SEQUENCE</scope>
    <source>
        <strain evidence="6">NW831</strain>
    </source>
</reference>
<keyword evidence="3" id="KW-0238">DNA-binding</keyword>
<evidence type="ECO:0000256" key="3">
    <source>
        <dbReference type="ARBA" id="ARBA00023125"/>
    </source>
</evidence>
<dbReference type="InterPro" id="IPR005119">
    <property type="entry name" value="LysR_subst-bd"/>
</dbReference>
<dbReference type="InterPro" id="IPR036390">
    <property type="entry name" value="WH_DNA-bd_sf"/>
</dbReference>
<dbReference type="AlphaFoldDB" id="A0A7H1MAB8"/>
<dbReference type="GO" id="GO:0043565">
    <property type="term" value="F:sequence-specific DNA binding"/>
    <property type="evidence" value="ECO:0007669"/>
    <property type="project" value="TreeGrafter"/>
</dbReference>
<dbReference type="Proteomes" id="UP000516412">
    <property type="component" value="Chromosome"/>
</dbReference>
<dbReference type="KEGG" id="nmus:H7A79_0387"/>
<dbReference type="Gene3D" id="1.10.10.10">
    <property type="entry name" value="Winged helix-like DNA-binding domain superfamily/Winged helix DNA-binding domain"/>
    <property type="match status" value="1"/>
</dbReference>
<name>A0A7H1MAB8_9NEIS</name>
<dbReference type="GO" id="GO:0006351">
    <property type="term" value="P:DNA-templated transcription"/>
    <property type="evidence" value="ECO:0007669"/>
    <property type="project" value="TreeGrafter"/>
</dbReference>
<dbReference type="PANTHER" id="PTHR30537">
    <property type="entry name" value="HTH-TYPE TRANSCRIPTIONAL REGULATOR"/>
    <property type="match status" value="1"/>
</dbReference>
<dbReference type="SUPFAM" id="SSF46785">
    <property type="entry name" value="Winged helix' DNA-binding domain"/>
    <property type="match status" value="1"/>
</dbReference>
<evidence type="ECO:0000256" key="4">
    <source>
        <dbReference type="ARBA" id="ARBA00023163"/>
    </source>
</evidence>
<feature type="domain" description="HTH lysR-type" evidence="5">
    <location>
        <begin position="1"/>
        <end position="34"/>
    </location>
</feature>
<evidence type="ECO:0000259" key="5">
    <source>
        <dbReference type="PROSITE" id="PS50931"/>
    </source>
</evidence>
<dbReference type="EMBL" id="CP060414">
    <property type="protein sequence ID" value="QNT58583.1"/>
    <property type="molecule type" value="Genomic_DNA"/>
</dbReference>
<evidence type="ECO:0000256" key="2">
    <source>
        <dbReference type="ARBA" id="ARBA00023015"/>
    </source>
</evidence>